<dbReference type="Pfam" id="PF02257">
    <property type="entry name" value="RFX_DNA_binding"/>
    <property type="match status" value="1"/>
</dbReference>
<dbReference type="OrthoDB" id="10056949at2759"/>
<dbReference type="InterPro" id="IPR036390">
    <property type="entry name" value="WH_DNA-bd_sf"/>
</dbReference>
<dbReference type="Proteomes" id="UP000681722">
    <property type="component" value="Unassembled WGS sequence"/>
</dbReference>
<feature type="domain" description="RFX-type winged-helix" evidence="3">
    <location>
        <begin position="302"/>
        <end position="366"/>
    </location>
</feature>
<keyword evidence="6" id="KW-1185">Reference proteome</keyword>
<protein>
    <recommendedName>
        <fullName evidence="3">RFX-type winged-helix domain-containing protein</fullName>
    </recommendedName>
</protein>
<dbReference type="EMBL" id="CAJNOQ010007772">
    <property type="protein sequence ID" value="CAF1178343.1"/>
    <property type="molecule type" value="Genomic_DNA"/>
</dbReference>
<evidence type="ECO:0000313" key="6">
    <source>
        <dbReference type="Proteomes" id="UP000663829"/>
    </source>
</evidence>
<dbReference type="InterPro" id="IPR003150">
    <property type="entry name" value="DNA-bd_RFX"/>
</dbReference>
<feature type="region of interest" description="Disordered" evidence="2">
    <location>
        <begin position="1"/>
        <end position="31"/>
    </location>
</feature>
<evidence type="ECO:0000256" key="1">
    <source>
        <dbReference type="ARBA" id="ARBA00023125"/>
    </source>
</evidence>
<name>A0A814USM2_9BILA</name>
<keyword evidence="1" id="KW-0238">DNA-binding</keyword>
<gene>
    <name evidence="4" type="ORF">GPM918_LOCUS22562</name>
    <name evidence="5" type="ORF">SRO942_LOCUS22558</name>
</gene>
<dbReference type="Pfam" id="PF25340">
    <property type="entry name" value="BCD_RFX"/>
    <property type="match status" value="1"/>
</dbReference>
<dbReference type="GO" id="GO:0000981">
    <property type="term" value="F:DNA-binding transcription factor activity, RNA polymerase II-specific"/>
    <property type="evidence" value="ECO:0007669"/>
    <property type="project" value="TreeGrafter"/>
</dbReference>
<accession>A0A814USM2</accession>
<reference evidence="4" key="1">
    <citation type="submission" date="2021-02" db="EMBL/GenBank/DDBJ databases">
        <authorList>
            <person name="Nowell W R."/>
        </authorList>
    </citation>
    <scope>NUCLEOTIDE SEQUENCE</scope>
</reference>
<dbReference type="PANTHER" id="PTHR12619:SF33">
    <property type="entry name" value="RFX, ISOFORM H"/>
    <property type="match status" value="1"/>
</dbReference>
<sequence length="607" mass="67372">MHEKRPIKFGQLSQSVSPIVPPGMDNDSTTTSISLTTKVSRWLGIRGSLERRIARSRRDKISLDNMNISDEDVPLIIQRALRDKKSTRLDVAFNKLTGEGRLTSPQASKSAQPRQGSILHQTASGSGEASQYVITTVPSTSTSGDQSQTSGQPGRVIIATAQAATSNTYTNGSGFSNGAPVHFQFNTSDGTLYTGTNSFFHPQQNQLVADSSALIKQQCFVYHDLAGNELESDNYENLDLSLSQKKTTPIGPQIFRLQSTSSGDGYSDHILSCENGNGAFTFRQDGNSAQTLAYTTRASPATVQWLVDNFEPAEECSLRRSILYSFYLQHCQEQKLEQVNPASFGKLIRSVFLGLRTRRLGTSLNEYTDKNGGLTFKGQHHFGSTNTKKRGVLSQSNAHGNSSSSSSPTHCGGLQDQSYSSESDTKLNLQRPQFIQDTSKNYLTSLQIFNLHLLNKSVEQSFWKSTQSYQHDSSDQSLTTYQLLSACSLTLVQDFIRQCDYTFYQQLIERLIPDILSPMPGPITQSIRTFGKSLNLSLKLVISHMPERLKTIKLSIVNSFSMTLRRYTSLNHLAQVAKAVLQNSQQVQQMLQDLNKVDFKHIQVRAN</sequence>
<feature type="compositionally biased region" description="Polar residues" evidence="2">
    <location>
        <begin position="103"/>
        <end position="129"/>
    </location>
</feature>
<organism evidence="4 6">
    <name type="scientific">Didymodactylos carnosus</name>
    <dbReference type="NCBI Taxonomy" id="1234261"/>
    <lineage>
        <taxon>Eukaryota</taxon>
        <taxon>Metazoa</taxon>
        <taxon>Spiralia</taxon>
        <taxon>Gnathifera</taxon>
        <taxon>Rotifera</taxon>
        <taxon>Eurotatoria</taxon>
        <taxon>Bdelloidea</taxon>
        <taxon>Philodinida</taxon>
        <taxon>Philodinidae</taxon>
        <taxon>Didymodactylos</taxon>
    </lineage>
</organism>
<dbReference type="EMBL" id="CAJOBC010007772">
    <property type="protein sequence ID" value="CAF3942462.1"/>
    <property type="molecule type" value="Genomic_DNA"/>
</dbReference>
<evidence type="ECO:0000259" key="3">
    <source>
        <dbReference type="PROSITE" id="PS51526"/>
    </source>
</evidence>
<proteinExistence type="predicted"/>
<feature type="region of interest" description="Disordered" evidence="2">
    <location>
        <begin position="392"/>
        <end position="422"/>
    </location>
</feature>
<dbReference type="PROSITE" id="PS51526">
    <property type="entry name" value="RFX_DBD"/>
    <property type="match status" value="1"/>
</dbReference>
<evidence type="ECO:0000313" key="4">
    <source>
        <dbReference type="EMBL" id="CAF1178343.1"/>
    </source>
</evidence>
<dbReference type="InterPro" id="IPR039779">
    <property type="entry name" value="RFX-like"/>
</dbReference>
<evidence type="ECO:0000256" key="2">
    <source>
        <dbReference type="SAM" id="MobiDB-lite"/>
    </source>
</evidence>
<evidence type="ECO:0000313" key="5">
    <source>
        <dbReference type="EMBL" id="CAF3942462.1"/>
    </source>
</evidence>
<dbReference type="GO" id="GO:0000978">
    <property type="term" value="F:RNA polymerase II cis-regulatory region sequence-specific DNA binding"/>
    <property type="evidence" value="ECO:0007669"/>
    <property type="project" value="TreeGrafter"/>
</dbReference>
<dbReference type="InterPro" id="IPR036388">
    <property type="entry name" value="WH-like_DNA-bd_sf"/>
</dbReference>
<comment type="caution">
    <text evidence="4">The sequence shown here is derived from an EMBL/GenBank/DDBJ whole genome shotgun (WGS) entry which is preliminary data.</text>
</comment>
<dbReference type="PANTHER" id="PTHR12619">
    <property type="entry name" value="RFX TRANSCRIPTION FACTOR FAMILY"/>
    <property type="match status" value="1"/>
</dbReference>
<dbReference type="Proteomes" id="UP000663829">
    <property type="component" value="Unassembled WGS sequence"/>
</dbReference>
<feature type="region of interest" description="Disordered" evidence="2">
    <location>
        <begin position="100"/>
        <end position="129"/>
    </location>
</feature>
<dbReference type="SUPFAM" id="SSF46785">
    <property type="entry name" value="Winged helix' DNA-binding domain"/>
    <property type="match status" value="1"/>
</dbReference>
<dbReference type="Gene3D" id="1.10.10.10">
    <property type="entry name" value="Winged helix-like DNA-binding domain superfamily/Winged helix DNA-binding domain"/>
    <property type="match status" value="1"/>
</dbReference>
<dbReference type="InterPro" id="IPR057321">
    <property type="entry name" value="RFX1-4/6/8-like_BCD"/>
</dbReference>
<dbReference type="AlphaFoldDB" id="A0A814USM2"/>